<evidence type="ECO:0000256" key="1">
    <source>
        <dbReference type="SAM" id="Phobius"/>
    </source>
</evidence>
<organism evidence="2 3">
    <name type="scientific">Photobacterium galatheae</name>
    <dbReference type="NCBI Taxonomy" id="1654360"/>
    <lineage>
        <taxon>Bacteria</taxon>
        <taxon>Pseudomonadati</taxon>
        <taxon>Pseudomonadota</taxon>
        <taxon>Gammaproteobacteria</taxon>
        <taxon>Vibrionales</taxon>
        <taxon>Vibrionaceae</taxon>
        <taxon>Photobacterium</taxon>
    </lineage>
</organism>
<proteinExistence type="predicted"/>
<reference evidence="2 3" key="1">
    <citation type="submission" date="2014-04" db="EMBL/GenBank/DDBJ databases">
        <title>Draft genome sequence of Photobacterium halotolerans S2753: a solonamide, ngercheumicin and holomycin producer.</title>
        <authorList>
            <person name="Machado H.R."/>
            <person name="Gram L."/>
        </authorList>
    </citation>
    <scope>NUCLEOTIDE SEQUENCE [LARGE SCALE GENOMIC DNA]</scope>
    <source>
        <strain evidence="2 3">S2753</strain>
    </source>
</reference>
<dbReference type="EMBL" id="JMIB01000027">
    <property type="protein sequence ID" value="KDM90973.1"/>
    <property type="molecule type" value="Genomic_DNA"/>
</dbReference>
<name>A0A066RUA4_9GAMM</name>
<keyword evidence="1" id="KW-0472">Membrane</keyword>
<feature type="transmembrane region" description="Helical" evidence="1">
    <location>
        <begin position="47"/>
        <end position="67"/>
    </location>
</feature>
<keyword evidence="1" id="KW-0812">Transmembrane</keyword>
<feature type="transmembrane region" description="Helical" evidence="1">
    <location>
        <begin position="6"/>
        <end position="26"/>
    </location>
</feature>
<evidence type="ECO:0000313" key="2">
    <source>
        <dbReference type="EMBL" id="KDM90973.1"/>
    </source>
</evidence>
<gene>
    <name evidence="2" type="ORF">EA58_14555</name>
</gene>
<accession>A0A066RUA4</accession>
<dbReference type="STRING" id="1654360.EA58_14555"/>
<keyword evidence="1" id="KW-1133">Transmembrane helix</keyword>
<comment type="caution">
    <text evidence="2">The sequence shown here is derived from an EMBL/GenBank/DDBJ whole genome shotgun (WGS) entry which is preliminary data.</text>
</comment>
<protein>
    <submittedName>
        <fullName evidence="2">Uncharacterized protein</fullName>
    </submittedName>
</protein>
<sequence>MGNLIITALTIALTYSVLIYFALLCFRKAKSSLSGEGNMTFRLVYSVFWSAVAGLMSMSILVNAISIPQQYNSLYDSLEEIEKKKKMKP</sequence>
<dbReference type="Proteomes" id="UP000027192">
    <property type="component" value="Unassembled WGS sequence"/>
</dbReference>
<dbReference type="AlphaFoldDB" id="A0A066RUA4"/>
<evidence type="ECO:0000313" key="3">
    <source>
        <dbReference type="Proteomes" id="UP000027192"/>
    </source>
</evidence>
<keyword evidence="3" id="KW-1185">Reference proteome</keyword>